<dbReference type="InterPro" id="IPR017853">
    <property type="entry name" value="GH"/>
</dbReference>
<dbReference type="GeneID" id="30071741"/>
<dbReference type="AlphaFoldDB" id="W7LIH7"/>
<dbReference type="Gene3D" id="3.20.20.300">
    <property type="entry name" value="Glycoside hydrolase, family 3, N-terminal domain"/>
    <property type="match status" value="1"/>
</dbReference>
<evidence type="ECO:0000256" key="13">
    <source>
        <dbReference type="ARBA" id="ARBA00024983"/>
    </source>
</evidence>
<dbReference type="Gene3D" id="2.60.40.10">
    <property type="entry name" value="Immunoglobulins"/>
    <property type="match status" value="1"/>
</dbReference>
<dbReference type="VEuPathDB" id="FungiDB:FVEG_14865"/>
<dbReference type="InterPro" id="IPR013783">
    <property type="entry name" value="Ig-like_fold"/>
</dbReference>
<evidence type="ECO:0000256" key="2">
    <source>
        <dbReference type="ARBA" id="ARBA00004613"/>
    </source>
</evidence>
<dbReference type="PANTHER" id="PTHR42715:SF12">
    <property type="entry name" value="BETA-GLUCOSIDASE G-RELATED"/>
    <property type="match status" value="1"/>
</dbReference>
<organism evidence="15 16">
    <name type="scientific">Gibberella moniliformis (strain M3125 / FGSC 7600)</name>
    <name type="common">Maize ear and stalk rot fungus</name>
    <name type="synonym">Fusarium verticillioides</name>
    <dbReference type="NCBI Taxonomy" id="334819"/>
    <lineage>
        <taxon>Eukaryota</taxon>
        <taxon>Fungi</taxon>
        <taxon>Dikarya</taxon>
        <taxon>Ascomycota</taxon>
        <taxon>Pezizomycotina</taxon>
        <taxon>Sordariomycetes</taxon>
        <taxon>Hypocreomycetidae</taxon>
        <taxon>Hypocreales</taxon>
        <taxon>Nectriaceae</taxon>
        <taxon>Fusarium</taxon>
        <taxon>Fusarium fujikuroi species complex</taxon>
    </lineage>
</organism>
<dbReference type="eggNOG" id="ENOG502SMGM">
    <property type="taxonomic scope" value="Eukaryota"/>
</dbReference>
<proteinExistence type="inferred from homology"/>
<dbReference type="SUPFAM" id="SSF51445">
    <property type="entry name" value="(Trans)glycosidases"/>
    <property type="match status" value="1"/>
</dbReference>
<comment type="pathway">
    <text evidence="3">Glycan metabolism; cellulose degradation.</text>
</comment>
<evidence type="ECO:0000256" key="6">
    <source>
        <dbReference type="ARBA" id="ARBA00022525"/>
    </source>
</evidence>
<evidence type="ECO:0000256" key="5">
    <source>
        <dbReference type="ARBA" id="ARBA00012744"/>
    </source>
</evidence>
<evidence type="ECO:0000256" key="1">
    <source>
        <dbReference type="ARBA" id="ARBA00000448"/>
    </source>
</evidence>
<keyword evidence="7" id="KW-0732">Signal</keyword>
<accession>W7LIH7</accession>
<protein>
    <recommendedName>
        <fullName evidence="5">beta-glucosidase</fullName>
        <ecNumber evidence="5">3.2.1.21</ecNumber>
    </recommendedName>
</protein>
<dbReference type="InterPro" id="IPR002772">
    <property type="entry name" value="Glyco_hydro_3_C"/>
</dbReference>
<dbReference type="InterPro" id="IPR036962">
    <property type="entry name" value="Glyco_hydro_3_N_sf"/>
</dbReference>
<dbReference type="InterPro" id="IPR050288">
    <property type="entry name" value="Cellulose_deg_GH3"/>
</dbReference>
<dbReference type="SUPFAM" id="SSF52279">
    <property type="entry name" value="Beta-D-glucan exohydrolase, C-terminal domain"/>
    <property type="match status" value="1"/>
</dbReference>
<keyword evidence="6" id="KW-0964">Secreted</keyword>
<keyword evidence="9" id="KW-0325">Glycoprotein</keyword>
<keyword evidence="8" id="KW-0378">Hydrolase</keyword>
<comment type="subcellular location">
    <subcellularLocation>
        <location evidence="2">Secreted</location>
    </subcellularLocation>
</comment>
<dbReference type="EMBL" id="DS022243">
    <property type="protein sequence ID" value="EWG38311.1"/>
    <property type="molecule type" value="Genomic_DNA"/>
</dbReference>
<evidence type="ECO:0000256" key="4">
    <source>
        <dbReference type="ARBA" id="ARBA00005336"/>
    </source>
</evidence>
<dbReference type="EMBL" id="CM000583">
    <property type="protein sequence ID" value="EWG38311.1"/>
    <property type="molecule type" value="Genomic_DNA"/>
</dbReference>
<dbReference type="InterPro" id="IPR036881">
    <property type="entry name" value="Glyco_hydro_3_C_sf"/>
</dbReference>
<dbReference type="Proteomes" id="UP000009096">
    <property type="component" value="Chromosome 6"/>
</dbReference>
<feature type="domain" description="Glycoside hydrolase family 3 C-terminal" evidence="14">
    <location>
        <begin position="119"/>
        <end position="274"/>
    </location>
</feature>
<sequence>MSDFLATPPGLGPVKAGLDMNQPGPASTLPVVETYWGDNLVECVKNGTLSESDLDGMVCRILTPYFYLGQNKDNPSVDPSSQPLFYNGFGYTYPGPCPVGRDVRGNHSGLIRDIAAAGTVLLENQGSIIPLNKSLTNIGLFGNDAADPSIGTLFSNHDGIDSGTLISGGGSGSGRPSYVISPLDAFKSYVKDNGKRLQYVTNNTAILSIMPGLYPWPDVCIVFLKSFATEGFDRKTLVVDDNSIQVVNSISSRCPRGTVVVTHCGGPEVMPWTMNPNELGKFHLGRLDRKRQSLWQAPINHCQERGGLHGKITNITGSAAEDSSNWRSDFSQGPFNDYRHFDNKGLEALYEFGYGLSYTTFGLSSNLVVSSANKISARASLSKATLELGSPHLWETVAKCHAEVSNTCRVAGATVIQLYASLPKNNIPANSPVRILLGFKKVSFAQGVGI</sequence>
<name>W7LIH7_GIBM7</name>
<comment type="similarity">
    <text evidence="4">Belongs to the glycosyl hydrolase 3 family.</text>
</comment>
<evidence type="ECO:0000256" key="10">
    <source>
        <dbReference type="ARBA" id="ARBA00023277"/>
    </source>
</evidence>
<comment type="function">
    <text evidence="13">Beta-glucosidases are one of a number of cellulolytic enzymes involved in the degradation of cellulosic biomass. Catalyzes the last step releasing glucose from the inhibitory cellobiose.</text>
</comment>
<keyword evidence="11" id="KW-0326">Glycosidase</keyword>
<dbReference type="Pfam" id="PF01915">
    <property type="entry name" value="Glyco_hydro_3_C"/>
    <property type="match status" value="1"/>
</dbReference>
<keyword evidence="16" id="KW-1185">Reference proteome</keyword>
<dbReference type="STRING" id="334819.W7LIH7"/>
<dbReference type="PANTHER" id="PTHR42715">
    <property type="entry name" value="BETA-GLUCOSIDASE"/>
    <property type="match status" value="1"/>
</dbReference>
<keyword evidence="10" id="KW-0119">Carbohydrate metabolism</keyword>
<dbReference type="GO" id="GO:0005576">
    <property type="term" value="C:extracellular region"/>
    <property type="evidence" value="ECO:0007669"/>
    <property type="project" value="UniProtKB-SubCell"/>
</dbReference>
<dbReference type="RefSeq" id="XP_018744502.1">
    <property type="nucleotide sequence ID" value="XM_018903882.1"/>
</dbReference>
<evidence type="ECO:0000313" key="15">
    <source>
        <dbReference type="EMBL" id="EWG38311.1"/>
    </source>
</evidence>
<gene>
    <name evidence="15" type="ORF">FVEG_14865</name>
</gene>
<evidence type="ECO:0000256" key="12">
    <source>
        <dbReference type="ARBA" id="ARBA00023326"/>
    </source>
</evidence>
<evidence type="ECO:0000256" key="8">
    <source>
        <dbReference type="ARBA" id="ARBA00022801"/>
    </source>
</evidence>
<dbReference type="EC" id="3.2.1.21" evidence="5"/>
<evidence type="ECO:0000256" key="7">
    <source>
        <dbReference type="ARBA" id="ARBA00022729"/>
    </source>
</evidence>
<evidence type="ECO:0000256" key="9">
    <source>
        <dbReference type="ARBA" id="ARBA00023180"/>
    </source>
</evidence>
<evidence type="ECO:0000313" key="16">
    <source>
        <dbReference type="Proteomes" id="UP000009096"/>
    </source>
</evidence>
<dbReference type="GO" id="GO:0008422">
    <property type="term" value="F:beta-glucosidase activity"/>
    <property type="evidence" value="ECO:0007669"/>
    <property type="project" value="UniProtKB-EC"/>
</dbReference>
<dbReference type="Gene3D" id="3.40.50.1700">
    <property type="entry name" value="Glycoside hydrolase family 3 C-terminal domain"/>
    <property type="match status" value="2"/>
</dbReference>
<dbReference type="KEGG" id="fvr:FVEG_14865"/>
<dbReference type="GO" id="GO:0009251">
    <property type="term" value="P:glucan catabolic process"/>
    <property type="evidence" value="ECO:0007669"/>
    <property type="project" value="TreeGrafter"/>
</dbReference>
<evidence type="ECO:0000256" key="11">
    <source>
        <dbReference type="ARBA" id="ARBA00023295"/>
    </source>
</evidence>
<dbReference type="OrthoDB" id="416222at2759"/>
<reference evidence="15 16" key="1">
    <citation type="journal article" date="2010" name="Nature">
        <title>Comparative genomics reveals mobile pathogenicity chromosomes in Fusarium.</title>
        <authorList>
            <person name="Ma L.J."/>
            <person name="van der Does H.C."/>
            <person name="Borkovich K.A."/>
            <person name="Coleman J.J."/>
            <person name="Daboussi M.J."/>
            <person name="Di Pietro A."/>
            <person name="Dufresne M."/>
            <person name="Freitag M."/>
            <person name="Grabherr M."/>
            <person name="Henrissat B."/>
            <person name="Houterman P.M."/>
            <person name="Kang S."/>
            <person name="Shim W.B."/>
            <person name="Woloshuk C."/>
            <person name="Xie X."/>
            <person name="Xu J.R."/>
            <person name="Antoniw J."/>
            <person name="Baker S.E."/>
            <person name="Bluhm B.H."/>
            <person name="Breakspear A."/>
            <person name="Brown D.W."/>
            <person name="Butchko R.A."/>
            <person name="Chapman S."/>
            <person name="Coulson R."/>
            <person name="Coutinho P.M."/>
            <person name="Danchin E.G."/>
            <person name="Diener A."/>
            <person name="Gale L.R."/>
            <person name="Gardiner D.M."/>
            <person name="Goff S."/>
            <person name="Hammond-Kosack K.E."/>
            <person name="Hilburn K."/>
            <person name="Hua-Van A."/>
            <person name="Jonkers W."/>
            <person name="Kazan K."/>
            <person name="Kodira C.D."/>
            <person name="Koehrsen M."/>
            <person name="Kumar L."/>
            <person name="Lee Y.H."/>
            <person name="Li L."/>
            <person name="Manners J.M."/>
            <person name="Miranda-Saavedra D."/>
            <person name="Mukherjee M."/>
            <person name="Park G."/>
            <person name="Park J."/>
            <person name="Park S.Y."/>
            <person name="Proctor R.H."/>
            <person name="Regev A."/>
            <person name="Ruiz-Roldan M.C."/>
            <person name="Sain D."/>
            <person name="Sakthikumar S."/>
            <person name="Sykes S."/>
            <person name="Schwartz D.C."/>
            <person name="Turgeon B.G."/>
            <person name="Wapinski I."/>
            <person name="Yoder O."/>
            <person name="Young S."/>
            <person name="Zeng Q."/>
            <person name="Zhou S."/>
            <person name="Galagan J."/>
            <person name="Cuomo C.A."/>
            <person name="Kistler H.C."/>
            <person name="Rep M."/>
        </authorList>
    </citation>
    <scope>NUCLEOTIDE SEQUENCE [LARGE SCALE GENOMIC DNA]</scope>
    <source>
        <strain evidence="16">M3125 / FGSC 7600</strain>
    </source>
</reference>
<comment type="catalytic activity">
    <reaction evidence="1">
        <text>Hydrolysis of terminal, non-reducing beta-D-glucosyl residues with release of beta-D-glucose.</text>
        <dbReference type="EC" id="3.2.1.21"/>
    </reaction>
</comment>
<keyword evidence="12" id="KW-0624">Polysaccharide degradation</keyword>
<evidence type="ECO:0000259" key="14">
    <source>
        <dbReference type="Pfam" id="PF01915"/>
    </source>
</evidence>
<evidence type="ECO:0000256" key="3">
    <source>
        <dbReference type="ARBA" id="ARBA00004987"/>
    </source>
</evidence>